<feature type="chain" id="PRO_5009923334" description="Glycosyl hydrolases family 43" evidence="1">
    <location>
        <begin position="29"/>
        <end position="378"/>
    </location>
</feature>
<organism evidence="2 3">
    <name type="scientific">Pseudonocardia thermophila</name>
    <dbReference type="NCBI Taxonomy" id="1848"/>
    <lineage>
        <taxon>Bacteria</taxon>
        <taxon>Bacillati</taxon>
        <taxon>Actinomycetota</taxon>
        <taxon>Actinomycetes</taxon>
        <taxon>Pseudonocardiales</taxon>
        <taxon>Pseudonocardiaceae</taxon>
        <taxon>Pseudonocardia</taxon>
    </lineage>
</organism>
<dbReference type="STRING" id="1848.SAMN05443637_12458"/>
<dbReference type="Proteomes" id="UP000184363">
    <property type="component" value="Unassembled WGS sequence"/>
</dbReference>
<reference evidence="2 3" key="1">
    <citation type="submission" date="2016-11" db="EMBL/GenBank/DDBJ databases">
        <authorList>
            <person name="Jaros S."/>
            <person name="Januszkiewicz K."/>
            <person name="Wedrychowicz H."/>
        </authorList>
    </citation>
    <scope>NUCLEOTIDE SEQUENCE [LARGE SCALE GENOMIC DNA]</scope>
    <source>
        <strain evidence="2 3">DSM 43832</strain>
    </source>
</reference>
<dbReference type="OrthoDB" id="9758923at2"/>
<dbReference type="EMBL" id="FRAP01000024">
    <property type="protein sequence ID" value="SHL31601.1"/>
    <property type="molecule type" value="Genomic_DNA"/>
</dbReference>
<name>A0A1M6ZM88_PSETH</name>
<evidence type="ECO:0000256" key="1">
    <source>
        <dbReference type="SAM" id="SignalP"/>
    </source>
</evidence>
<gene>
    <name evidence="2" type="ORF">SAMN05443637_12458</name>
</gene>
<feature type="signal peptide" evidence="1">
    <location>
        <begin position="1"/>
        <end position="28"/>
    </location>
</feature>
<accession>A0A1M6ZM88</accession>
<proteinExistence type="predicted"/>
<dbReference type="InterPro" id="IPR023296">
    <property type="entry name" value="Glyco_hydro_beta-prop_sf"/>
</dbReference>
<sequence length="378" mass="39393">MAAGWSARVVAVLVTIVALGVVPATAHAAQTPAGVTITGLDLHDGTIVEVDGVFHFYGTMYGCGFTWGAPSPWCGFGVSRARSLSGPWTAPVRLFSPDEVSPSAQRTWQALCGDTGLGCFNPRMVRRSGWGPDDGAWLLWFNAPADHARERANAYYVLHCAGPTGPCGGSGEAVVKPALHVCTGNGDFSIVPDDPRPPVMLCTMADQTLSSERLTPSGTGGAGDGRHRLAGIVRTEAPGAYRDTRTGSWIMTYNDPNCGYCTGTPTSYAIATAPDGEWTAPGNENPDWGAPPFGRRAISATSCGGQGRTVVTLRGQAYQLIDLWLGTANETGAGIRLEPLIYLGESPPGKPLAAFVPWTCGAGAEGHGQRGAAAPLPL</sequence>
<dbReference type="Gene3D" id="2.115.10.20">
    <property type="entry name" value="Glycosyl hydrolase domain, family 43"/>
    <property type="match status" value="1"/>
</dbReference>
<evidence type="ECO:0000313" key="2">
    <source>
        <dbReference type="EMBL" id="SHL31601.1"/>
    </source>
</evidence>
<evidence type="ECO:0008006" key="4">
    <source>
        <dbReference type="Google" id="ProtNLM"/>
    </source>
</evidence>
<protein>
    <recommendedName>
        <fullName evidence="4">Glycosyl hydrolases family 43</fullName>
    </recommendedName>
</protein>
<dbReference type="RefSeq" id="WP_143172356.1">
    <property type="nucleotide sequence ID" value="NZ_FRAP01000024.1"/>
</dbReference>
<keyword evidence="3" id="KW-1185">Reference proteome</keyword>
<keyword evidence="1" id="KW-0732">Signal</keyword>
<evidence type="ECO:0000313" key="3">
    <source>
        <dbReference type="Proteomes" id="UP000184363"/>
    </source>
</evidence>
<dbReference type="SUPFAM" id="SSF75005">
    <property type="entry name" value="Arabinanase/levansucrase/invertase"/>
    <property type="match status" value="1"/>
</dbReference>
<dbReference type="AlphaFoldDB" id="A0A1M6ZM88"/>